<organism evidence="2 3">
    <name type="scientific">Elasticomyces elasticus</name>
    <dbReference type="NCBI Taxonomy" id="574655"/>
    <lineage>
        <taxon>Eukaryota</taxon>
        <taxon>Fungi</taxon>
        <taxon>Dikarya</taxon>
        <taxon>Ascomycota</taxon>
        <taxon>Pezizomycotina</taxon>
        <taxon>Dothideomycetes</taxon>
        <taxon>Dothideomycetidae</taxon>
        <taxon>Mycosphaerellales</taxon>
        <taxon>Teratosphaeriaceae</taxon>
        <taxon>Elasticomyces</taxon>
    </lineage>
</organism>
<feature type="compositionally biased region" description="Low complexity" evidence="1">
    <location>
        <begin position="1"/>
        <end position="26"/>
    </location>
</feature>
<dbReference type="Proteomes" id="UP001310594">
    <property type="component" value="Unassembled WGS sequence"/>
</dbReference>
<reference evidence="2" key="1">
    <citation type="submission" date="2023-08" db="EMBL/GenBank/DDBJ databases">
        <title>Black Yeasts Isolated from many extreme environments.</title>
        <authorList>
            <person name="Coleine C."/>
            <person name="Stajich J.E."/>
            <person name="Selbmann L."/>
        </authorList>
    </citation>
    <scope>NUCLEOTIDE SEQUENCE</scope>
    <source>
        <strain evidence="2">CCFEE 5810</strain>
    </source>
</reference>
<protein>
    <submittedName>
        <fullName evidence="2">Uncharacterized protein</fullName>
    </submittedName>
</protein>
<evidence type="ECO:0000313" key="3">
    <source>
        <dbReference type="Proteomes" id="UP001310594"/>
    </source>
</evidence>
<sequence length="121" mass="13139">MSQPQSKQQKSSSSPSTASSHTSKTSKPSEQHDPSHKDKTSELPASDASIAACSHVAVAGFPQTQSTPQPLTEANLRKLDKQNEARYGVDFFTTPSMEVVNHRRGETVFPGSKDEGKKKKK</sequence>
<proteinExistence type="predicted"/>
<feature type="compositionally biased region" description="Basic and acidic residues" evidence="1">
    <location>
        <begin position="27"/>
        <end position="41"/>
    </location>
</feature>
<dbReference type="EMBL" id="JAVRQU010000001">
    <property type="protein sequence ID" value="KAK5708314.1"/>
    <property type="molecule type" value="Genomic_DNA"/>
</dbReference>
<dbReference type="AlphaFoldDB" id="A0AAN8A655"/>
<accession>A0AAN8A655</accession>
<name>A0AAN8A655_9PEZI</name>
<evidence type="ECO:0000256" key="1">
    <source>
        <dbReference type="SAM" id="MobiDB-lite"/>
    </source>
</evidence>
<gene>
    <name evidence="2" type="ORF">LTR97_000854</name>
</gene>
<evidence type="ECO:0000313" key="2">
    <source>
        <dbReference type="EMBL" id="KAK5708314.1"/>
    </source>
</evidence>
<feature type="region of interest" description="Disordered" evidence="1">
    <location>
        <begin position="1"/>
        <end position="48"/>
    </location>
</feature>
<comment type="caution">
    <text evidence="2">The sequence shown here is derived from an EMBL/GenBank/DDBJ whole genome shotgun (WGS) entry which is preliminary data.</text>
</comment>